<dbReference type="EC" id="5.2.1.8" evidence="6"/>
<keyword evidence="3 5" id="KW-0697">Rotamase</keyword>
<comment type="caution">
    <text evidence="9">The sequence shown here is derived from an EMBL/GenBank/DDBJ whole genome shotgun (WGS) entry which is preliminary data.</text>
</comment>
<comment type="catalytic activity">
    <reaction evidence="1 5 6">
        <text>[protein]-peptidylproline (omega=180) = [protein]-peptidylproline (omega=0)</text>
        <dbReference type="Rhea" id="RHEA:16237"/>
        <dbReference type="Rhea" id="RHEA-COMP:10747"/>
        <dbReference type="Rhea" id="RHEA-COMP:10748"/>
        <dbReference type="ChEBI" id="CHEBI:83833"/>
        <dbReference type="ChEBI" id="CHEBI:83834"/>
        <dbReference type="EC" id="5.2.1.8"/>
    </reaction>
</comment>
<evidence type="ECO:0000259" key="8">
    <source>
        <dbReference type="PROSITE" id="PS50059"/>
    </source>
</evidence>
<evidence type="ECO:0000256" key="6">
    <source>
        <dbReference type="RuleBase" id="RU003915"/>
    </source>
</evidence>
<evidence type="ECO:0000313" key="10">
    <source>
        <dbReference type="Proteomes" id="UP000214646"/>
    </source>
</evidence>
<dbReference type="PANTHER" id="PTHR43811:SF19">
    <property type="entry name" value="39 KDA FK506-BINDING NUCLEAR PROTEIN"/>
    <property type="match status" value="1"/>
</dbReference>
<evidence type="ECO:0000256" key="2">
    <source>
        <dbReference type="ARBA" id="ARBA00006577"/>
    </source>
</evidence>
<keyword evidence="7" id="KW-0472">Membrane</keyword>
<dbReference type="GO" id="GO:0003755">
    <property type="term" value="F:peptidyl-prolyl cis-trans isomerase activity"/>
    <property type="evidence" value="ECO:0007669"/>
    <property type="project" value="UniProtKB-UniRule"/>
</dbReference>
<evidence type="ECO:0000313" key="9">
    <source>
        <dbReference type="EMBL" id="OWK38178.1"/>
    </source>
</evidence>
<dbReference type="AlphaFoldDB" id="A0A225DHY6"/>
<organism evidence="9 10">
    <name type="scientific">Fimbriiglobus ruber</name>
    <dbReference type="NCBI Taxonomy" id="1908690"/>
    <lineage>
        <taxon>Bacteria</taxon>
        <taxon>Pseudomonadati</taxon>
        <taxon>Planctomycetota</taxon>
        <taxon>Planctomycetia</taxon>
        <taxon>Gemmatales</taxon>
        <taxon>Gemmataceae</taxon>
        <taxon>Fimbriiglobus</taxon>
    </lineage>
</organism>
<dbReference type="Proteomes" id="UP000214646">
    <property type="component" value="Unassembled WGS sequence"/>
</dbReference>
<dbReference type="SUPFAM" id="SSF54534">
    <property type="entry name" value="FKBP-like"/>
    <property type="match status" value="1"/>
</dbReference>
<sequence>MDRKQILQVLLPAGAVALVVVLIGALIATSDWSDPNAKGKTAAGAKAGEKPSAWTVPVNEDGMSDTLPSVDGPEWKAEKGLKIWDVKEGEGEPCKAGATVDIHYTGWLTNGKQFDSSRPTLKPTSTGPANFRLDGLVKGWQIGIPGMKPGGIRRLIIPSDLGYGPGGQPAAGIPGGASLVFEIKLFHAQ</sequence>
<name>A0A225DHY6_9BACT</name>
<dbReference type="InterPro" id="IPR001179">
    <property type="entry name" value="PPIase_FKBP_dom"/>
</dbReference>
<keyword evidence="10" id="KW-1185">Reference proteome</keyword>
<keyword evidence="7" id="KW-0812">Transmembrane</keyword>
<keyword evidence="7" id="KW-1133">Transmembrane helix</keyword>
<feature type="domain" description="PPIase FKBP-type" evidence="8">
    <location>
        <begin position="97"/>
        <end position="189"/>
    </location>
</feature>
<protein>
    <recommendedName>
        <fullName evidence="6">Peptidyl-prolyl cis-trans isomerase</fullName>
        <ecNumber evidence="6">5.2.1.8</ecNumber>
    </recommendedName>
</protein>
<dbReference type="PANTHER" id="PTHR43811">
    <property type="entry name" value="FKBP-TYPE PEPTIDYL-PROLYL CIS-TRANS ISOMERASE FKPA"/>
    <property type="match status" value="1"/>
</dbReference>
<dbReference type="Pfam" id="PF00254">
    <property type="entry name" value="FKBP_C"/>
    <property type="match status" value="1"/>
</dbReference>
<evidence type="ECO:0000256" key="7">
    <source>
        <dbReference type="SAM" id="Phobius"/>
    </source>
</evidence>
<dbReference type="Gene3D" id="3.10.50.40">
    <property type="match status" value="1"/>
</dbReference>
<comment type="similarity">
    <text evidence="2 6">Belongs to the FKBP-type PPIase family.</text>
</comment>
<dbReference type="EMBL" id="NIDE01000014">
    <property type="protein sequence ID" value="OWK38178.1"/>
    <property type="molecule type" value="Genomic_DNA"/>
</dbReference>
<evidence type="ECO:0000256" key="4">
    <source>
        <dbReference type="ARBA" id="ARBA00023235"/>
    </source>
</evidence>
<reference evidence="10" key="1">
    <citation type="submission" date="2017-06" db="EMBL/GenBank/DDBJ databases">
        <title>Genome analysis of Fimbriiglobus ruber SP5, the first member of the order Planctomycetales with confirmed chitinolytic capability.</title>
        <authorList>
            <person name="Ravin N.V."/>
            <person name="Rakitin A.L."/>
            <person name="Ivanova A.A."/>
            <person name="Beletsky A.V."/>
            <person name="Kulichevskaya I.S."/>
            <person name="Mardanov A.V."/>
            <person name="Dedysh S.N."/>
        </authorList>
    </citation>
    <scope>NUCLEOTIDE SEQUENCE [LARGE SCALE GENOMIC DNA]</scope>
    <source>
        <strain evidence="10">SP5</strain>
    </source>
</reference>
<evidence type="ECO:0000256" key="3">
    <source>
        <dbReference type="ARBA" id="ARBA00023110"/>
    </source>
</evidence>
<feature type="transmembrane region" description="Helical" evidence="7">
    <location>
        <begin position="6"/>
        <end position="28"/>
    </location>
</feature>
<keyword evidence="4 5" id="KW-0413">Isomerase</keyword>
<accession>A0A225DHY6</accession>
<evidence type="ECO:0000256" key="1">
    <source>
        <dbReference type="ARBA" id="ARBA00000971"/>
    </source>
</evidence>
<gene>
    <name evidence="9" type="ORF">FRUB_07298</name>
</gene>
<proteinExistence type="inferred from homology"/>
<dbReference type="PROSITE" id="PS50059">
    <property type="entry name" value="FKBP_PPIASE"/>
    <property type="match status" value="1"/>
</dbReference>
<evidence type="ECO:0000256" key="5">
    <source>
        <dbReference type="PROSITE-ProRule" id="PRU00277"/>
    </source>
</evidence>
<dbReference type="InterPro" id="IPR046357">
    <property type="entry name" value="PPIase_dom_sf"/>
</dbReference>